<keyword evidence="10" id="KW-0460">Magnesium</keyword>
<dbReference type="InterPro" id="IPR050264">
    <property type="entry name" value="Bact_CCA-adding_enz_type3_sf"/>
</dbReference>
<evidence type="ECO:0000256" key="5">
    <source>
        <dbReference type="ARBA" id="ARBA00022692"/>
    </source>
</evidence>
<evidence type="ECO:0000259" key="18">
    <source>
        <dbReference type="Pfam" id="PF12627"/>
    </source>
</evidence>
<evidence type="ECO:0000256" key="12">
    <source>
        <dbReference type="ARBA" id="ARBA00023136"/>
    </source>
</evidence>
<dbReference type="GO" id="GO:0016787">
    <property type="term" value="F:hydrolase activity"/>
    <property type="evidence" value="ECO:0007669"/>
    <property type="project" value="UniProtKB-KW"/>
</dbReference>
<dbReference type="PANTHER" id="PTHR46173:SF1">
    <property type="entry name" value="CCA TRNA NUCLEOTIDYLTRANSFERASE 1, MITOCHONDRIAL"/>
    <property type="match status" value="1"/>
</dbReference>
<dbReference type="InterPro" id="IPR043519">
    <property type="entry name" value="NT_sf"/>
</dbReference>
<dbReference type="InterPro" id="IPR022791">
    <property type="entry name" value="L-PG_synthase/AglD"/>
</dbReference>
<feature type="transmembrane region" description="Helical" evidence="15">
    <location>
        <begin position="308"/>
        <end position="336"/>
    </location>
</feature>
<evidence type="ECO:0000256" key="8">
    <source>
        <dbReference type="ARBA" id="ARBA00022723"/>
    </source>
</evidence>
<dbReference type="RefSeq" id="WP_174581936.1">
    <property type="nucleotide sequence ID" value="NZ_CAJNOB010000012.1"/>
</dbReference>
<reference evidence="19" key="1">
    <citation type="submission" date="2021-02" db="EMBL/GenBank/DDBJ databases">
        <authorList>
            <person name="Cremers G."/>
            <person name="Picone N."/>
        </authorList>
    </citation>
    <scope>NUCLEOTIDE SEQUENCE</scope>
    <source>
        <strain evidence="19">PQ17</strain>
    </source>
</reference>
<keyword evidence="20" id="KW-1185">Reference proteome</keyword>
<name>A0A8J2BPB4_9BACT</name>
<dbReference type="Pfam" id="PF01966">
    <property type="entry name" value="HD"/>
    <property type="match status" value="1"/>
</dbReference>
<dbReference type="GO" id="GO:0000049">
    <property type="term" value="F:tRNA binding"/>
    <property type="evidence" value="ECO:0007669"/>
    <property type="project" value="TreeGrafter"/>
</dbReference>
<dbReference type="Gene3D" id="1.10.3090.10">
    <property type="entry name" value="cca-adding enzyme, domain 2"/>
    <property type="match status" value="1"/>
</dbReference>
<keyword evidence="5 15" id="KW-0812">Transmembrane</keyword>
<proteinExistence type="inferred from homology"/>
<dbReference type="GO" id="GO:0004810">
    <property type="term" value="F:CCA tRNA nucleotidyltransferase activity"/>
    <property type="evidence" value="ECO:0007669"/>
    <property type="project" value="UniProtKB-EC"/>
</dbReference>
<protein>
    <submittedName>
        <fullName evidence="19">Putative Polynucleotide adenylyltransferase</fullName>
        <ecNumber evidence="19">2.7.7.19</ecNumber>
        <ecNumber evidence="19">2.7.7.72</ecNumber>
        <ecNumber evidence="19">3.1.3.-</ecNumber>
        <ecNumber evidence="19">3.1.4.-</ecNumber>
    </submittedName>
</protein>
<feature type="transmembrane region" description="Helical" evidence="15">
    <location>
        <begin position="190"/>
        <end position="211"/>
    </location>
</feature>
<evidence type="ECO:0000256" key="15">
    <source>
        <dbReference type="SAM" id="Phobius"/>
    </source>
</evidence>
<dbReference type="InterPro" id="IPR032828">
    <property type="entry name" value="PolyA_RNA-bd"/>
</dbReference>
<dbReference type="SUPFAM" id="SSF81301">
    <property type="entry name" value="Nucleotidyltransferase"/>
    <property type="match status" value="1"/>
</dbReference>
<feature type="transmembrane region" description="Helical" evidence="15">
    <location>
        <begin position="274"/>
        <end position="296"/>
    </location>
</feature>
<dbReference type="Proteomes" id="UP000663859">
    <property type="component" value="Unassembled WGS sequence"/>
</dbReference>
<dbReference type="InterPro" id="IPR002646">
    <property type="entry name" value="PolA_pol_head_dom"/>
</dbReference>
<dbReference type="InterPro" id="IPR006674">
    <property type="entry name" value="HD_domain"/>
</dbReference>
<keyword evidence="11 15" id="KW-1133">Transmembrane helix</keyword>
<evidence type="ECO:0000256" key="9">
    <source>
        <dbReference type="ARBA" id="ARBA00022741"/>
    </source>
</evidence>
<evidence type="ECO:0000256" key="10">
    <source>
        <dbReference type="ARBA" id="ARBA00022842"/>
    </source>
</evidence>
<gene>
    <name evidence="19" type="ORF">MPNT_20100</name>
</gene>
<dbReference type="AlphaFoldDB" id="A0A8J2BPB4"/>
<evidence type="ECO:0000256" key="14">
    <source>
        <dbReference type="SAM" id="MobiDB-lite"/>
    </source>
</evidence>
<comment type="subcellular location">
    <subcellularLocation>
        <location evidence="2">Cell membrane</location>
        <topology evidence="2">Multi-pass membrane protein</topology>
    </subcellularLocation>
</comment>
<dbReference type="CDD" id="cd05398">
    <property type="entry name" value="NT_ClassII-CCAase"/>
    <property type="match status" value="1"/>
</dbReference>
<evidence type="ECO:0000256" key="13">
    <source>
        <dbReference type="RuleBase" id="RU003953"/>
    </source>
</evidence>
<dbReference type="NCBIfam" id="TIGR00277">
    <property type="entry name" value="HDIG"/>
    <property type="match status" value="1"/>
</dbReference>
<dbReference type="GO" id="GO:1990817">
    <property type="term" value="F:poly(A) RNA polymerase activity"/>
    <property type="evidence" value="ECO:0007669"/>
    <property type="project" value="UniProtKB-EC"/>
</dbReference>
<keyword evidence="19" id="KW-0378">Hydrolase</keyword>
<keyword evidence="3" id="KW-1003">Cell membrane</keyword>
<dbReference type="EC" id="3.1.3.-" evidence="19"/>
<feature type="region of interest" description="Disordered" evidence="14">
    <location>
        <begin position="372"/>
        <end position="391"/>
    </location>
</feature>
<dbReference type="EC" id="2.7.7.19" evidence="19"/>
<evidence type="ECO:0000256" key="4">
    <source>
        <dbReference type="ARBA" id="ARBA00022679"/>
    </source>
</evidence>
<comment type="caution">
    <text evidence="19">The sequence shown here is derived from an EMBL/GenBank/DDBJ whole genome shotgun (WGS) entry which is preliminary data.</text>
</comment>
<feature type="domain" description="HD" evidence="17">
    <location>
        <begin position="656"/>
        <end position="735"/>
    </location>
</feature>
<evidence type="ECO:0000313" key="19">
    <source>
        <dbReference type="EMBL" id="CAF0696053.1"/>
    </source>
</evidence>
<dbReference type="SUPFAM" id="SSF81891">
    <property type="entry name" value="Poly A polymerase C-terminal region-like"/>
    <property type="match status" value="1"/>
</dbReference>
<evidence type="ECO:0000256" key="1">
    <source>
        <dbReference type="ARBA" id="ARBA00001946"/>
    </source>
</evidence>
<dbReference type="GO" id="GO:0000166">
    <property type="term" value="F:nucleotide binding"/>
    <property type="evidence" value="ECO:0007669"/>
    <property type="project" value="UniProtKB-KW"/>
</dbReference>
<dbReference type="Pfam" id="PF01743">
    <property type="entry name" value="PolyA_pol"/>
    <property type="match status" value="1"/>
</dbReference>
<dbReference type="GO" id="GO:0008033">
    <property type="term" value="P:tRNA processing"/>
    <property type="evidence" value="ECO:0007669"/>
    <property type="project" value="UniProtKB-KW"/>
</dbReference>
<evidence type="ECO:0000256" key="3">
    <source>
        <dbReference type="ARBA" id="ARBA00022475"/>
    </source>
</evidence>
<keyword evidence="13" id="KW-0694">RNA-binding</keyword>
<sequence length="848" mass="94051">MEIVFRLSDGNCQHAQSLSSLRPTDTPKPMHWPAFYLPSGRRNLLVRAGVSLVLLSLLAWKIPWRTVWQVSQEVRGSWLVVAELLAGLQLLLGAWRWKKLLEVQRIFLSFRASFRITLLGQCFNLLLPGSSGGDIVRFVVVQSFRRRARLAVALSLIYDRLLGTIATGLSAPILAIFLPWKTIPLSTRPLWALALGTASLLGVAGLFLLFLPHSVRFRNDRCGHRRSPFWTRFWATLRRYRSCRKICWLGLGLSLLIQWGGILLYGALARGLGVGLPLLVLGVVISLATSLCSLPISIGGLGIREASLVFLLAPLGIAAPVALAFSLASFGVFAFWGTIGGILFLFPPRGPLPTHPKTRGKPVPASAPLVGEKSPTLALPPSPSCPGELPKERETGSFTNMGEATQAWEIGKKIVARLVKAGFTAYFAGGCVRDQLLGRFPKDIDIATDARPEEVQKLFPKTTGLEGKCFGVVRVLEEGHTFEVATFREDLGYEDGRRPVSVRFATAQADALRRDFTINGLFYDPLREKVIDFVGGQADLHNRLIRAIGDPRARFSEDHLRLLRAIRLAANLGFDIENATWLAIREQAAAIKNIAPERIREELDRIWTGPEPARGLRLLDESGLLVHILPEVAALHGVEQPPQYHPEGDVFEHVCLMLSHLRQAPLELTLACLFHDIGKPLTARRDENGRIRFNEHETVGARLTADILRRLRYSREITEKVSSIVANHMTFKDVPHMRLSTLKKLMARPTFALELELHRIDCLSSHGDLSIYEFLIQKQSELSQSEIEPPRLITGWDLQAMGIPAGKELGRILAEIREAQLEGKIKDRSQALALAKELVGKTGGPIQS</sequence>
<evidence type="ECO:0000313" key="20">
    <source>
        <dbReference type="Proteomes" id="UP000663859"/>
    </source>
</evidence>
<dbReference type="Gene3D" id="3.30.460.10">
    <property type="entry name" value="Beta Polymerase, domain 2"/>
    <property type="match status" value="1"/>
</dbReference>
<comment type="cofactor">
    <cofactor evidence="1">
        <name>Mg(2+)</name>
        <dbReference type="ChEBI" id="CHEBI:18420"/>
    </cofactor>
</comment>
<keyword evidence="8" id="KW-0479">Metal-binding</keyword>
<feature type="transmembrane region" description="Helical" evidence="15">
    <location>
        <begin position="246"/>
        <end position="268"/>
    </location>
</feature>
<evidence type="ECO:0000256" key="11">
    <source>
        <dbReference type="ARBA" id="ARBA00022989"/>
    </source>
</evidence>
<comment type="similarity">
    <text evidence="13">Belongs to the tRNA nucleotidyltransferase/poly(A) polymerase family.</text>
</comment>
<keyword evidence="4 13" id="KW-0808">Transferase</keyword>
<dbReference type="CDD" id="cd00077">
    <property type="entry name" value="HDc"/>
    <property type="match status" value="1"/>
</dbReference>
<dbReference type="InterPro" id="IPR006675">
    <property type="entry name" value="HDIG_dom"/>
</dbReference>
<dbReference type="Pfam" id="PF12627">
    <property type="entry name" value="PolyA_pol_RNAbd"/>
    <property type="match status" value="1"/>
</dbReference>
<dbReference type="PANTHER" id="PTHR46173">
    <property type="entry name" value="CCA TRNA NUCLEOTIDYLTRANSFERASE 1, MITOCHONDRIAL"/>
    <property type="match status" value="1"/>
</dbReference>
<evidence type="ECO:0000256" key="2">
    <source>
        <dbReference type="ARBA" id="ARBA00004651"/>
    </source>
</evidence>
<feature type="domain" description="tRNA nucleotidyltransferase/poly(A) polymerase RNA and SrmB- binding" evidence="18">
    <location>
        <begin position="573"/>
        <end position="634"/>
    </location>
</feature>
<keyword evidence="12 15" id="KW-0472">Membrane</keyword>
<dbReference type="GO" id="GO:0046872">
    <property type="term" value="F:metal ion binding"/>
    <property type="evidence" value="ECO:0007669"/>
    <property type="project" value="UniProtKB-KW"/>
</dbReference>
<dbReference type="EC" id="2.7.7.72" evidence="19"/>
<evidence type="ECO:0000259" key="17">
    <source>
        <dbReference type="Pfam" id="PF01966"/>
    </source>
</evidence>
<dbReference type="InterPro" id="IPR003607">
    <property type="entry name" value="HD/PDEase_dom"/>
</dbReference>
<feature type="domain" description="Poly A polymerase head" evidence="16">
    <location>
        <begin position="425"/>
        <end position="546"/>
    </location>
</feature>
<organism evidence="19 20">
    <name type="scientific">Candidatus Methylacidithermus pantelleriae</name>
    <dbReference type="NCBI Taxonomy" id="2744239"/>
    <lineage>
        <taxon>Bacteria</taxon>
        <taxon>Pseudomonadati</taxon>
        <taxon>Verrucomicrobiota</taxon>
        <taxon>Methylacidiphilae</taxon>
        <taxon>Methylacidiphilales</taxon>
        <taxon>Methylacidiphilaceae</taxon>
        <taxon>Candidatus Methylacidithermus</taxon>
    </lineage>
</organism>
<dbReference type="GO" id="GO:0005886">
    <property type="term" value="C:plasma membrane"/>
    <property type="evidence" value="ECO:0007669"/>
    <property type="project" value="UniProtKB-SubCell"/>
</dbReference>
<evidence type="ECO:0000256" key="6">
    <source>
        <dbReference type="ARBA" id="ARBA00022694"/>
    </source>
</evidence>
<dbReference type="Pfam" id="PF03706">
    <property type="entry name" value="LPG_synthase_TM"/>
    <property type="match status" value="1"/>
</dbReference>
<evidence type="ECO:0000256" key="7">
    <source>
        <dbReference type="ARBA" id="ARBA00022695"/>
    </source>
</evidence>
<keyword evidence="6" id="KW-0819">tRNA processing</keyword>
<accession>A0A8J2BPB4</accession>
<keyword evidence="9" id="KW-0547">Nucleotide-binding</keyword>
<feature type="transmembrane region" description="Helical" evidence="15">
    <location>
        <begin position="150"/>
        <end position="178"/>
    </location>
</feature>
<dbReference type="EC" id="3.1.4.-" evidence="19"/>
<evidence type="ECO:0000259" key="16">
    <source>
        <dbReference type="Pfam" id="PF01743"/>
    </source>
</evidence>
<keyword evidence="7 19" id="KW-0548">Nucleotidyltransferase</keyword>
<dbReference type="EMBL" id="CAJNOB010000012">
    <property type="protein sequence ID" value="CAF0696053.1"/>
    <property type="molecule type" value="Genomic_DNA"/>
</dbReference>